<evidence type="ECO:0000256" key="4">
    <source>
        <dbReference type="ARBA" id="ARBA00022692"/>
    </source>
</evidence>
<feature type="transmembrane region" description="Helical" evidence="8">
    <location>
        <begin position="229"/>
        <end position="250"/>
    </location>
</feature>
<dbReference type="AlphaFoldDB" id="A0A1F8B584"/>
<dbReference type="STRING" id="1802516.A3A75_03185"/>
<gene>
    <name evidence="9" type="ORF">A3A75_03185</name>
</gene>
<evidence type="ECO:0008006" key="11">
    <source>
        <dbReference type="Google" id="ProtNLM"/>
    </source>
</evidence>
<feature type="transmembrane region" description="Helical" evidence="8">
    <location>
        <begin position="94"/>
        <end position="115"/>
    </location>
</feature>
<feature type="transmembrane region" description="Helical" evidence="8">
    <location>
        <begin position="194"/>
        <end position="217"/>
    </location>
</feature>
<evidence type="ECO:0000256" key="6">
    <source>
        <dbReference type="ARBA" id="ARBA00023136"/>
    </source>
</evidence>
<reference evidence="9 10" key="1">
    <citation type="journal article" date="2016" name="Nat. Commun.">
        <title>Thousands of microbial genomes shed light on interconnected biogeochemical processes in an aquifer system.</title>
        <authorList>
            <person name="Anantharaman K."/>
            <person name="Brown C.T."/>
            <person name="Hug L.A."/>
            <person name="Sharon I."/>
            <person name="Castelle C.J."/>
            <person name="Probst A.J."/>
            <person name="Thomas B.C."/>
            <person name="Singh A."/>
            <person name="Wilkins M.J."/>
            <person name="Karaoz U."/>
            <person name="Brodie E.L."/>
            <person name="Williams K.H."/>
            <person name="Hubbard S.S."/>
            <person name="Banfield J.F."/>
        </authorList>
    </citation>
    <scope>NUCLEOTIDE SEQUENCE [LARGE SCALE GENOMIC DNA]</scope>
</reference>
<accession>A0A1F8B584</accession>
<proteinExistence type="inferred from homology"/>
<organism evidence="9 10">
    <name type="scientific">Candidatus Woesebacteria bacterium RIFCSPLOWO2_01_FULL_39_10</name>
    <dbReference type="NCBI Taxonomy" id="1802516"/>
    <lineage>
        <taxon>Bacteria</taxon>
        <taxon>Candidatus Woeseibacteriota</taxon>
    </lineage>
</organism>
<comment type="caution">
    <text evidence="9">The sequence shown here is derived from an EMBL/GenBank/DDBJ whole genome shotgun (WGS) entry which is preliminary data.</text>
</comment>
<evidence type="ECO:0000256" key="8">
    <source>
        <dbReference type="SAM" id="Phobius"/>
    </source>
</evidence>
<protein>
    <recommendedName>
        <fullName evidence="11">Glycosyltransferase RgtA/B/C/D-like domain-containing protein</fullName>
    </recommendedName>
</protein>
<dbReference type="InterPro" id="IPR018584">
    <property type="entry name" value="GT87"/>
</dbReference>
<sequence length="406" mass="46659">MTKRNLELRKESSFNPFRFFTNPVFWLSLIVLQVVIILFSRFFSESASFLLVGSDYIHYLAAARLVRDGMGDLIYNIEVNYEAQRMVLGPNSPISILTFRSLPFVSLIFLPFTFFPAITSFRIFGLINILLIFLIIYLFIKYISKKNVQTLYLLVISFTFVPILETLKNGQVSIILTAILFGIYITFRKKKYLLAGLLVSLMLLKTQFIIFFPYLFILCSQRKKFLLGFVTGLVGLFLLSSAVSGFNFWLSYPKHLLETEGPEYGSRTNELFTFYALFQNLGVWQKLSALLTGAFYIFTLILFNKKQKEVGFNNSFISFVLLSIPLSIHVLLHDLTFLLLPLFVISSSLSQSLARKRILLKTFFILAVLFVLPILSLKVSPNYLLLIIFGLGLYFLYNKLPKINSV</sequence>
<dbReference type="Proteomes" id="UP000179018">
    <property type="component" value="Unassembled WGS sequence"/>
</dbReference>
<feature type="transmembrane region" description="Helical" evidence="8">
    <location>
        <begin position="121"/>
        <end position="140"/>
    </location>
</feature>
<comment type="similarity">
    <text evidence="7">Belongs to the glycosyltransferase 87 family.</text>
</comment>
<feature type="transmembrane region" description="Helical" evidence="8">
    <location>
        <begin position="358"/>
        <end position="377"/>
    </location>
</feature>
<feature type="transmembrane region" description="Helical" evidence="8">
    <location>
        <begin position="20"/>
        <end position="39"/>
    </location>
</feature>
<comment type="subcellular location">
    <subcellularLocation>
        <location evidence="1">Cell membrane</location>
        <topology evidence="1">Multi-pass membrane protein</topology>
    </subcellularLocation>
</comment>
<feature type="transmembrane region" description="Helical" evidence="8">
    <location>
        <begin position="287"/>
        <end position="304"/>
    </location>
</feature>
<name>A0A1F8B584_9BACT</name>
<keyword evidence="2" id="KW-1003">Cell membrane</keyword>
<keyword evidence="5 8" id="KW-1133">Transmembrane helix</keyword>
<keyword evidence="6 8" id="KW-0472">Membrane</keyword>
<feature type="transmembrane region" description="Helical" evidence="8">
    <location>
        <begin position="170"/>
        <end position="187"/>
    </location>
</feature>
<evidence type="ECO:0000313" key="10">
    <source>
        <dbReference type="Proteomes" id="UP000179018"/>
    </source>
</evidence>
<feature type="transmembrane region" description="Helical" evidence="8">
    <location>
        <begin position="147"/>
        <end position="164"/>
    </location>
</feature>
<dbReference type="GO" id="GO:0016758">
    <property type="term" value="F:hexosyltransferase activity"/>
    <property type="evidence" value="ECO:0007669"/>
    <property type="project" value="InterPro"/>
</dbReference>
<feature type="transmembrane region" description="Helical" evidence="8">
    <location>
        <begin position="383"/>
        <end position="400"/>
    </location>
</feature>
<keyword evidence="4 8" id="KW-0812">Transmembrane</keyword>
<feature type="transmembrane region" description="Helical" evidence="8">
    <location>
        <begin position="316"/>
        <end position="346"/>
    </location>
</feature>
<keyword evidence="3" id="KW-0808">Transferase</keyword>
<evidence type="ECO:0000256" key="1">
    <source>
        <dbReference type="ARBA" id="ARBA00004651"/>
    </source>
</evidence>
<evidence type="ECO:0000256" key="3">
    <source>
        <dbReference type="ARBA" id="ARBA00022679"/>
    </source>
</evidence>
<dbReference type="GO" id="GO:0005886">
    <property type="term" value="C:plasma membrane"/>
    <property type="evidence" value="ECO:0007669"/>
    <property type="project" value="UniProtKB-SubCell"/>
</dbReference>
<evidence type="ECO:0000313" key="9">
    <source>
        <dbReference type="EMBL" id="OGM59192.1"/>
    </source>
</evidence>
<evidence type="ECO:0000256" key="7">
    <source>
        <dbReference type="ARBA" id="ARBA00024033"/>
    </source>
</evidence>
<dbReference type="Pfam" id="PF09594">
    <property type="entry name" value="GT87"/>
    <property type="match status" value="1"/>
</dbReference>
<evidence type="ECO:0000256" key="2">
    <source>
        <dbReference type="ARBA" id="ARBA00022475"/>
    </source>
</evidence>
<evidence type="ECO:0000256" key="5">
    <source>
        <dbReference type="ARBA" id="ARBA00022989"/>
    </source>
</evidence>
<dbReference type="EMBL" id="MGHC01000026">
    <property type="protein sequence ID" value="OGM59192.1"/>
    <property type="molecule type" value="Genomic_DNA"/>
</dbReference>